<comment type="caution">
    <text evidence="6">The sequence shown here is derived from an EMBL/GenBank/DDBJ whole genome shotgun (WGS) entry which is preliminary data.</text>
</comment>
<feature type="region of interest" description="Disordered" evidence="4">
    <location>
        <begin position="76"/>
        <end position="111"/>
    </location>
</feature>
<dbReference type="Gene3D" id="3.40.50.300">
    <property type="entry name" value="P-loop containing nucleotide triphosphate hydrolases"/>
    <property type="match status" value="3"/>
</dbReference>
<organism evidence="6 7">
    <name type="scientific">Paenibacillus ginsengarvi</name>
    <dbReference type="NCBI Taxonomy" id="400777"/>
    <lineage>
        <taxon>Bacteria</taxon>
        <taxon>Bacillati</taxon>
        <taxon>Bacillota</taxon>
        <taxon>Bacilli</taxon>
        <taxon>Bacillales</taxon>
        <taxon>Paenibacillaceae</taxon>
        <taxon>Paenibacillus</taxon>
    </lineage>
</organism>
<dbReference type="AlphaFoldDB" id="A0A3B0C138"/>
<dbReference type="RefSeq" id="WP_120749620.1">
    <property type="nucleotide sequence ID" value="NZ_RBAH01000019.1"/>
</dbReference>
<keyword evidence="3" id="KW-0175">Coiled coil</keyword>
<keyword evidence="7" id="KW-1185">Reference proteome</keyword>
<evidence type="ECO:0000256" key="4">
    <source>
        <dbReference type="SAM" id="MobiDB-lite"/>
    </source>
</evidence>
<dbReference type="PANTHER" id="PTHR42855">
    <property type="entry name" value="ABC TRANSPORTER ATP-BINDING SUBUNIT"/>
    <property type="match status" value="1"/>
</dbReference>
<dbReference type="Pfam" id="PF00005">
    <property type="entry name" value="ABC_tran"/>
    <property type="match status" value="2"/>
</dbReference>
<gene>
    <name evidence="6" type="primary">abc-f</name>
    <name evidence="6" type="ORF">D7M11_23015</name>
</gene>
<dbReference type="EMBL" id="RBAH01000019">
    <property type="protein sequence ID" value="RKN78184.1"/>
    <property type="molecule type" value="Genomic_DNA"/>
</dbReference>
<dbReference type="SMART" id="SM00382">
    <property type="entry name" value="AAA"/>
    <property type="match status" value="2"/>
</dbReference>
<protein>
    <submittedName>
        <fullName evidence="6">ABC-F type ribosomal protection protein</fullName>
    </submittedName>
</protein>
<dbReference type="InterPro" id="IPR027417">
    <property type="entry name" value="P-loop_NTPase"/>
</dbReference>
<feature type="domain" description="ABC transporter" evidence="5">
    <location>
        <begin position="301"/>
        <end position="509"/>
    </location>
</feature>
<dbReference type="Proteomes" id="UP000282311">
    <property type="component" value="Unassembled WGS sequence"/>
</dbReference>
<dbReference type="InterPro" id="IPR003439">
    <property type="entry name" value="ABC_transporter-like_ATP-bd"/>
</dbReference>
<keyword evidence="2" id="KW-0067">ATP-binding</keyword>
<feature type="domain" description="ABC transporter" evidence="5">
    <location>
        <begin position="4"/>
        <end position="206"/>
    </location>
</feature>
<evidence type="ECO:0000313" key="6">
    <source>
        <dbReference type="EMBL" id="RKN78184.1"/>
    </source>
</evidence>
<feature type="coiled-coil region" evidence="3">
    <location>
        <begin position="202"/>
        <end position="276"/>
    </location>
</feature>
<dbReference type="InterPro" id="IPR017871">
    <property type="entry name" value="ABC_transporter-like_CS"/>
</dbReference>
<evidence type="ECO:0000313" key="7">
    <source>
        <dbReference type="Proteomes" id="UP000282311"/>
    </source>
</evidence>
<evidence type="ECO:0000256" key="1">
    <source>
        <dbReference type="ARBA" id="ARBA00022741"/>
    </source>
</evidence>
<dbReference type="GO" id="GO:0016887">
    <property type="term" value="F:ATP hydrolysis activity"/>
    <property type="evidence" value="ECO:0007669"/>
    <property type="project" value="InterPro"/>
</dbReference>
<keyword evidence="1" id="KW-0547">Nucleotide-binding</keyword>
<dbReference type="PANTHER" id="PTHR42855:SF2">
    <property type="entry name" value="DRUG RESISTANCE ABC TRANSPORTER,ATP-BINDING PROTEIN"/>
    <property type="match status" value="1"/>
</dbReference>
<dbReference type="OrthoDB" id="9762369at2"/>
<evidence type="ECO:0000259" key="5">
    <source>
        <dbReference type="PROSITE" id="PS50893"/>
    </source>
</evidence>
<evidence type="ECO:0000256" key="2">
    <source>
        <dbReference type="ARBA" id="ARBA00022840"/>
    </source>
</evidence>
<dbReference type="CDD" id="cd03221">
    <property type="entry name" value="ABCF_EF-3"/>
    <property type="match status" value="2"/>
</dbReference>
<reference evidence="6 7" key="1">
    <citation type="journal article" date="2007" name="Int. J. Syst. Evol. Microbiol.">
        <title>Paenibacillus ginsengarvi sp. nov., isolated from soil from ginseng cultivation.</title>
        <authorList>
            <person name="Yoon M.H."/>
            <person name="Ten L.N."/>
            <person name="Im W.T."/>
        </authorList>
    </citation>
    <scope>NUCLEOTIDE SEQUENCE [LARGE SCALE GENOMIC DNA]</scope>
    <source>
        <strain evidence="6 7">KCTC 13059</strain>
    </source>
</reference>
<proteinExistence type="predicted"/>
<dbReference type="PROSITE" id="PS00211">
    <property type="entry name" value="ABC_TRANSPORTER_1"/>
    <property type="match status" value="1"/>
</dbReference>
<dbReference type="InterPro" id="IPR003593">
    <property type="entry name" value="AAA+_ATPase"/>
</dbReference>
<dbReference type="GO" id="GO:0005524">
    <property type="term" value="F:ATP binding"/>
    <property type="evidence" value="ECO:0007669"/>
    <property type="project" value="UniProtKB-KW"/>
</dbReference>
<dbReference type="PROSITE" id="PS50893">
    <property type="entry name" value="ABC_TRANSPORTER_2"/>
    <property type="match status" value="2"/>
</dbReference>
<dbReference type="NCBIfam" id="NF000355">
    <property type="entry name" value="ribo_prot_ABC_F"/>
    <property type="match status" value="1"/>
</dbReference>
<evidence type="ECO:0000256" key="3">
    <source>
        <dbReference type="SAM" id="Coils"/>
    </source>
</evidence>
<name>A0A3B0C138_9BACL</name>
<dbReference type="SUPFAM" id="SSF52540">
    <property type="entry name" value="P-loop containing nucleoside triphosphate hydrolases"/>
    <property type="match status" value="2"/>
</dbReference>
<sequence>MLRLEANQVERRIGDRLLFRIAGVLRLYEGERVGLVGVNGAGKSTLLSVLAGLEEPDGGTVARHGSVAVVRQLDEAGERAGTGPSEESLAGGETEAPEGEPSRPAEYATMSGGERTRWKWRQAMRKRAALLFADEPTSHLDTEGAAEVEEELRTYEGTVLLISHDRMLLDRVCTRILELEDGEVREYSGNFSEYRRQKELRRERALFEYEQYDKERKRLERAAVEKAESAKGMKREKTGKTNTEARLGKDQFNRRKSKVEKTAQAIRKRIEQLEVKEKPKSQEQPVFDIRYHKPIHAKEAIRLERVTRSFGARMLFRPFSCGITPGMRLGIVGPNGSGKTTLLQTIVRGEAGVWTSAASQIGYFDQRLEGLDEERTVLGQVAESSDYPETSIRTALARLLMKRDDVFKPVSVLSGGEKVKAALAKLFMADCNVLLLDEPTNYLDIFARAKLAEVLREYPGTILFCSHDRFFLDEVATHLLVIENGEWTFEIGGYSEYRERKKKRHCLEMPPEGDAEAEKEKLAELVPAVEYRERLTPAEREAETMRLELELTGLLGRLAAPGKHESKPELEAAYNECLGRLKQLKQR</sequence>
<accession>A0A3B0C138</accession>
<dbReference type="InterPro" id="IPR051309">
    <property type="entry name" value="ABCF_ATPase"/>
</dbReference>